<dbReference type="PANTHER" id="PTHR43409">
    <property type="entry name" value="ANAEROBIC MAGNESIUM-PROTOPORPHYRIN IX MONOMETHYL ESTER CYCLASE-RELATED"/>
    <property type="match status" value="1"/>
</dbReference>
<dbReference type="SMART" id="SM00729">
    <property type="entry name" value="Elp3"/>
    <property type="match status" value="1"/>
</dbReference>
<dbReference type="PROSITE" id="PS51918">
    <property type="entry name" value="RADICAL_SAM"/>
    <property type="match status" value="1"/>
</dbReference>
<dbReference type="OrthoDB" id="9801424at2"/>
<dbReference type="Proteomes" id="UP000315343">
    <property type="component" value="Unassembled WGS sequence"/>
</dbReference>
<dbReference type="SFLD" id="SFLDG01123">
    <property type="entry name" value="methyltransferase_(Class_B)"/>
    <property type="match status" value="1"/>
</dbReference>
<keyword evidence="7" id="KW-0411">Iron-sulfur</keyword>
<keyword evidence="6" id="KW-0408">Iron</keyword>
<dbReference type="InterPro" id="IPR058240">
    <property type="entry name" value="rSAM_sf"/>
</dbReference>
<evidence type="ECO:0000256" key="6">
    <source>
        <dbReference type="ARBA" id="ARBA00023004"/>
    </source>
</evidence>
<keyword evidence="2" id="KW-0489">Methyltransferase</keyword>
<feature type="domain" description="Radical SAM core" evidence="8">
    <location>
        <begin position="155"/>
        <end position="381"/>
    </location>
</feature>
<keyword evidence="10" id="KW-1185">Reference proteome</keyword>
<dbReference type="GO" id="GO:0003824">
    <property type="term" value="F:catalytic activity"/>
    <property type="evidence" value="ECO:0007669"/>
    <property type="project" value="InterPro"/>
</dbReference>
<evidence type="ECO:0000256" key="7">
    <source>
        <dbReference type="ARBA" id="ARBA00023014"/>
    </source>
</evidence>
<dbReference type="GO" id="GO:0051539">
    <property type="term" value="F:4 iron, 4 sulfur cluster binding"/>
    <property type="evidence" value="ECO:0007669"/>
    <property type="project" value="UniProtKB-KW"/>
</dbReference>
<dbReference type="SUPFAM" id="SSF102114">
    <property type="entry name" value="Radical SAM enzymes"/>
    <property type="match status" value="1"/>
</dbReference>
<dbReference type="InterPro" id="IPR034466">
    <property type="entry name" value="Methyltransferase_Class_B"/>
</dbReference>
<dbReference type="SFLD" id="SFLDG01082">
    <property type="entry name" value="B12-binding_domain_containing"/>
    <property type="match status" value="1"/>
</dbReference>
<accession>A0A562J404</accession>
<gene>
    <name evidence="9" type="ORF">LY60_03371</name>
</gene>
<proteinExistence type="predicted"/>
<dbReference type="InterPro" id="IPR051198">
    <property type="entry name" value="BchE-like"/>
</dbReference>
<dbReference type="InterPro" id="IPR006638">
    <property type="entry name" value="Elp3/MiaA/NifB-like_rSAM"/>
</dbReference>
<evidence type="ECO:0000259" key="8">
    <source>
        <dbReference type="PROSITE" id="PS51918"/>
    </source>
</evidence>
<dbReference type="RefSeq" id="WP_145086446.1">
    <property type="nucleotide sequence ID" value="NZ_VLKH01000013.1"/>
</dbReference>
<keyword evidence="3" id="KW-0808">Transferase</keyword>
<evidence type="ECO:0000256" key="2">
    <source>
        <dbReference type="ARBA" id="ARBA00022603"/>
    </source>
</evidence>
<evidence type="ECO:0000313" key="9">
    <source>
        <dbReference type="EMBL" id="TWH77605.1"/>
    </source>
</evidence>
<dbReference type="EMBL" id="VLKH01000013">
    <property type="protein sequence ID" value="TWH77605.1"/>
    <property type="molecule type" value="Genomic_DNA"/>
</dbReference>
<comment type="caution">
    <text evidence="9">The sequence shown here is derived from an EMBL/GenBank/DDBJ whole genome shotgun (WGS) entry which is preliminary data.</text>
</comment>
<keyword evidence="5" id="KW-0479">Metal-binding</keyword>
<comment type="cofactor">
    <cofactor evidence="1">
        <name>[4Fe-4S] cluster</name>
        <dbReference type="ChEBI" id="CHEBI:49883"/>
    </cofactor>
</comment>
<keyword evidence="4" id="KW-0949">S-adenosyl-L-methionine</keyword>
<dbReference type="Gene3D" id="3.40.50.280">
    <property type="entry name" value="Cobalamin-binding domain"/>
    <property type="match status" value="1"/>
</dbReference>
<protein>
    <submittedName>
        <fullName evidence="9">Radical SAM superfamily enzyme YgiQ (UPF0313 family)</fullName>
    </submittedName>
</protein>
<dbReference type="SFLD" id="SFLDS00029">
    <property type="entry name" value="Radical_SAM"/>
    <property type="match status" value="1"/>
</dbReference>
<reference evidence="9 10" key="1">
    <citation type="submission" date="2019-07" db="EMBL/GenBank/DDBJ databases">
        <title>Genomic Encyclopedia of Type Strains, Phase I: the one thousand microbial genomes (KMG-I) project.</title>
        <authorList>
            <person name="Kyrpides N."/>
        </authorList>
    </citation>
    <scope>NUCLEOTIDE SEQUENCE [LARGE SCALE GENOMIC DNA]</scope>
    <source>
        <strain evidence="9 10">DSM 13558</strain>
    </source>
</reference>
<dbReference type="Gene3D" id="3.80.30.20">
    <property type="entry name" value="tm_1862 like domain"/>
    <property type="match status" value="1"/>
</dbReference>
<dbReference type="InterPro" id="IPR007197">
    <property type="entry name" value="rSAM"/>
</dbReference>
<dbReference type="GO" id="GO:0005829">
    <property type="term" value="C:cytosol"/>
    <property type="evidence" value="ECO:0007669"/>
    <property type="project" value="TreeGrafter"/>
</dbReference>
<evidence type="ECO:0000256" key="4">
    <source>
        <dbReference type="ARBA" id="ARBA00022691"/>
    </source>
</evidence>
<evidence type="ECO:0000313" key="10">
    <source>
        <dbReference type="Proteomes" id="UP000315343"/>
    </source>
</evidence>
<evidence type="ECO:0000256" key="5">
    <source>
        <dbReference type="ARBA" id="ARBA00022723"/>
    </source>
</evidence>
<dbReference type="GO" id="GO:0046872">
    <property type="term" value="F:metal ion binding"/>
    <property type="evidence" value="ECO:0007669"/>
    <property type="project" value="UniProtKB-KW"/>
</dbReference>
<dbReference type="Pfam" id="PF04055">
    <property type="entry name" value="Radical_SAM"/>
    <property type="match status" value="1"/>
</dbReference>
<dbReference type="PANTHER" id="PTHR43409:SF7">
    <property type="entry name" value="BLL1977 PROTEIN"/>
    <property type="match status" value="1"/>
</dbReference>
<dbReference type="CDD" id="cd01335">
    <property type="entry name" value="Radical_SAM"/>
    <property type="match status" value="1"/>
</dbReference>
<dbReference type="InterPro" id="IPR023404">
    <property type="entry name" value="rSAM_horseshoe"/>
</dbReference>
<evidence type="ECO:0000256" key="1">
    <source>
        <dbReference type="ARBA" id="ARBA00001966"/>
    </source>
</evidence>
<name>A0A562J404_9FIRM</name>
<sequence>MMKITFILPGIGRKKNEKYLKSWLMEPLTIAVLNKLTPERYQRNFFDDRIENIDYGCETDVVAITVEAYTARRAYEIAEKFKQRGKIVVMGGYHATLAEHEVIKHADIVVKGNAEEVWAGVLLDIENKSFKKVYEGKANIDYGLPDRSIYVDKQKKYLPITLVEIGRGCRHLCEFCSIHSYYSGQYMHRKISDIVEEIKMCRNKIYFFVDDSIFSDREFAKELFKEVEKLNIIWVTQITLDIARDEEILNLMKKSGCEMILIGFESIDPKNLEQMNKSWSARLGERDELVERIHKCGISIYASFVFGFDYDNEESFIKNLEFCSRHEFFVTAFNHLLAFPGTETYERFLEEGRLFHESWWLEKGYTFGTISFMPKLVSDFELKNLCRKYKKKYYTFFSILKRGITLLRRTKKPLINMVYWYQNILFHFEVDKRFGIPIGENMDEVINDK</sequence>
<evidence type="ECO:0000256" key="3">
    <source>
        <dbReference type="ARBA" id="ARBA00022679"/>
    </source>
</evidence>
<dbReference type="AlphaFoldDB" id="A0A562J404"/>
<organism evidence="9 10">
    <name type="scientific">Sedimentibacter saalensis</name>
    <dbReference type="NCBI Taxonomy" id="130788"/>
    <lineage>
        <taxon>Bacteria</taxon>
        <taxon>Bacillati</taxon>
        <taxon>Bacillota</taxon>
        <taxon>Tissierellia</taxon>
        <taxon>Sedimentibacter</taxon>
    </lineage>
</organism>